<dbReference type="SUPFAM" id="SSF51735">
    <property type="entry name" value="NAD(P)-binding Rossmann-fold domains"/>
    <property type="match status" value="1"/>
</dbReference>
<evidence type="ECO:0000313" key="2">
    <source>
        <dbReference type="EMBL" id="PWG00012.1"/>
    </source>
</evidence>
<dbReference type="AlphaFoldDB" id="A0A2V1MYX4"/>
<protein>
    <submittedName>
        <fullName evidence="2">NADH-flavin reductase</fullName>
    </submittedName>
</protein>
<keyword evidence="3" id="KW-1185">Reference proteome</keyword>
<dbReference type="Pfam" id="PF13460">
    <property type="entry name" value="NAD_binding_10"/>
    <property type="match status" value="1"/>
</dbReference>
<dbReference type="InterPro" id="IPR016040">
    <property type="entry name" value="NAD(P)-bd_dom"/>
</dbReference>
<dbReference type="RefSeq" id="WP_109249960.1">
    <property type="nucleotide sequence ID" value="NZ_QCXQ01000002.1"/>
</dbReference>
<dbReference type="InterPro" id="IPR051606">
    <property type="entry name" value="Polyketide_Oxido-like"/>
</dbReference>
<feature type="domain" description="NAD(P)-binding" evidence="1">
    <location>
        <begin position="7"/>
        <end position="177"/>
    </location>
</feature>
<dbReference type="EMBL" id="QCXQ01000002">
    <property type="protein sequence ID" value="PWG00012.1"/>
    <property type="molecule type" value="Genomic_DNA"/>
</dbReference>
<name>A0A2V1MYX4_9LACO</name>
<dbReference type="PANTHER" id="PTHR43355:SF2">
    <property type="entry name" value="FLAVIN REDUCTASE (NADPH)"/>
    <property type="match status" value="1"/>
</dbReference>
<evidence type="ECO:0000259" key="1">
    <source>
        <dbReference type="Pfam" id="PF13460"/>
    </source>
</evidence>
<gene>
    <name evidence="2" type="ORF">DCM90_03480</name>
</gene>
<dbReference type="PANTHER" id="PTHR43355">
    <property type="entry name" value="FLAVIN REDUCTASE (NADPH)"/>
    <property type="match status" value="1"/>
</dbReference>
<organism evidence="2 3">
    <name type="scientific">Levilactobacillus bambusae</name>
    <dbReference type="NCBI Taxonomy" id="2024736"/>
    <lineage>
        <taxon>Bacteria</taxon>
        <taxon>Bacillati</taxon>
        <taxon>Bacillota</taxon>
        <taxon>Bacilli</taxon>
        <taxon>Lactobacillales</taxon>
        <taxon>Lactobacillaceae</taxon>
        <taxon>Levilactobacillus</taxon>
    </lineage>
</organism>
<dbReference type="Gene3D" id="3.40.50.720">
    <property type="entry name" value="NAD(P)-binding Rossmann-like Domain"/>
    <property type="match status" value="1"/>
</dbReference>
<reference evidence="2 3" key="1">
    <citation type="journal article" date="2018" name="Int. J. Syst. Evol. Microbiol.">
        <title>Lactobacillus bambusae sp. nov., isolated from a traditional fermented Ma-bamboo shoots of Taiwan.</title>
        <authorList>
            <person name="Wang L.-T."/>
        </authorList>
    </citation>
    <scope>NUCLEOTIDE SEQUENCE [LARGE SCALE GENOMIC DNA]</scope>
    <source>
        <strain evidence="2 3">BS-W1</strain>
    </source>
</reference>
<dbReference type="Proteomes" id="UP000245080">
    <property type="component" value="Unassembled WGS sequence"/>
</dbReference>
<sequence>MNITIVGATGMAGLSLIEEAVRRGHRVTGIARSSVHLNEIQEEFSEVTVLPKDALELTKNDFLDADVVIDALAADPEHAEVNLTFAQHLVSLFQNTNTRLFFILGAGSLEVGADNHLFVDDLEKDPNAASFIAIPKAQVKEYDYLKSVTDANWLGISPSADFHTGMATDYVIGTNNHLLLNQNDESVTTSGTMALAIMDEIKSDKFNKTRITICDKA</sequence>
<accession>A0A2V1MYX4</accession>
<dbReference type="GO" id="GO:0016646">
    <property type="term" value="F:oxidoreductase activity, acting on the CH-NH group of donors, NAD or NADP as acceptor"/>
    <property type="evidence" value="ECO:0007669"/>
    <property type="project" value="TreeGrafter"/>
</dbReference>
<comment type="caution">
    <text evidence="2">The sequence shown here is derived from an EMBL/GenBank/DDBJ whole genome shotgun (WGS) entry which is preliminary data.</text>
</comment>
<evidence type="ECO:0000313" key="3">
    <source>
        <dbReference type="Proteomes" id="UP000245080"/>
    </source>
</evidence>
<dbReference type="InterPro" id="IPR036291">
    <property type="entry name" value="NAD(P)-bd_dom_sf"/>
</dbReference>
<dbReference type="OrthoDB" id="9785372at2"/>
<proteinExistence type="predicted"/>